<organism evidence="3 4">
    <name type="scientific">Babesia duncani</name>
    <dbReference type="NCBI Taxonomy" id="323732"/>
    <lineage>
        <taxon>Eukaryota</taxon>
        <taxon>Sar</taxon>
        <taxon>Alveolata</taxon>
        <taxon>Apicomplexa</taxon>
        <taxon>Aconoidasida</taxon>
        <taxon>Piroplasmida</taxon>
        <taxon>Babesiidae</taxon>
        <taxon>Babesia</taxon>
    </lineage>
</organism>
<dbReference type="InterPro" id="IPR011044">
    <property type="entry name" value="Quino_amine_DH_bsu"/>
</dbReference>
<dbReference type="EMBL" id="JALLKP010000125">
    <property type="protein sequence ID" value="KAK2194430.1"/>
    <property type="molecule type" value="Genomic_DNA"/>
</dbReference>
<dbReference type="Pfam" id="PF05096">
    <property type="entry name" value="Glu_cyclase_2"/>
    <property type="match status" value="2"/>
</dbReference>
<evidence type="ECO:0000256" key="1">
    <source>
        <dbReference type="SAM" id="SignalP"/>
    </source>
</evidence>
<dbReference type="EMBL" id="JALLKP010000079">
    <property type="protein sequence ID" value="KAK2194593.1"/>
    <property type="molecule type" value="Genomic_DNA"/>
</dbReference>
<dbReference type="SUPFAM" id="SSF50969">
    <property type="entry name" value="YVTN repeat-like/Quinoprotein amine dehydrogenase"/>
    <property type="match status" value="1"/>
</dbReference>
<gene>
    <name evidence="3" type="ORF">BdWA1_003931</name>
    <name evidence="2" type="ORF">BdWA1_004101</name>
</gene>
<dbReference type="PANTHER" id="PTHR31270:SF1">
    <property type="entry name" value="GLUTAMINYL-PEPTIDE CYCLOTRANSFERASE"/>
    <property type="match status" value="1"/>
</dbReference>
<dbReference type="PANTHER" id="PTHR31270">
    <property type="entry name" value="GLUTAMINYL-PEPTIDE CYCLOTRANSFERASE"/>
    <property type="match status" value="1"/>
</dbReference>
<keyword evidence="1" id="KW-0732">Signal</keyword>
<protein>
    <submittedName>
        <fullName evidence="3">Bifunctional Glutaminyl-peptide cyclotransferase/Quinoprotein amine dehydrogenase</fullName>
    </submittedName>
</protein>
<proteinExistence type="predicted"/>
<comment type="caution">
    <text evidence="3">The sequence shown here is derived from an EMBL/GenBank/DDBJ whole genome shotgun (WGS) entry which is preliminary data.</text>
</comment>
<feature type="signal peptide" evidence="1">
    <location>
        <begin position="1"/>
        <end position="24"/>
    </location>
</feature>
<dbReference type="InterPro" id="IPR007788">
    <property type="entry name" value="QCT"/>
</dbReference>
<name>A0AAD9PHL3_9APIC</name>
<dbReference type="AlphaFoldDB" id="A0AAD9PHL3"/>
<dbReference type="GeneID" id="94338226"/>
<evidence type="ECO:0000313" key="3">
    <source>
        <dbReference type="EMBL" id="KAK2194593.1"/>
    </source>
</evidence>
<feature type="chain" id="PRO_5042442541" evidence="1">
    <location>
        <begin position="25"/>
        <end position="359"/>
    </location>
</feature>
<dbReference type="KEGG" id="bdw:94338226"/>
<dbReference type="RefSeq" id="XP_067801438.1">
    <property type="nucleotide sequence ID" value="XM_067948937.1"/>
</dbReference>
<evidence type="ECO:0000313" key="4">
    <source>
        <dbReference type="Proteomes" id="UP001214638"/>
    </source>
</evidence>
<accession>A0AAD9PHL3</accession>
<evidence type="ECO:0000313" key="2">
    <source>
        <dbReference type="EMBL" id="KAK2194430.1"/>
    </source>
</evidence>
<dbReference type="GO" id="GO:0016603">
    <property type="term" value="F:glutaminyl-peptide cyclotransferase activity"/>
    <property type="evidence" value="ECO:0007669"/>
    <property type="project" value="InterPro"/>
</dbReference>
<dbReference type="Proteomes" id="UP001214638">
    <property type="component" value="Unassembled WGS sequence"/>
</dbReference>
<keyword evidence="4" id="KW-1185">Reference proteome</keyword>
<reference evidence="3" key="1">
    <citation type="journal article" date="2023" name="Nat. Microbiol.">
        <title>Babesia duncani multi-omics identifies virulence factors and drug targets.</title>
        <authorList>
            <person name="Singh P."/>
            <person name="Lonardi S."/>
            <person name="Liang Q."/>
            <person name="Vydyam P."/>
            <person name="Khabirova E."/>
            <person name="Fang T."/>
            <person name="Gihaz S."/>
            <person name="Thekkiniath J."/>
            <person name="Munshi M."/>
            <person name="Abel S."/>
            <person name="Ciampossin L."/>
            <person name="Batugedara G."/>
            <person name="Gupta M."/>
            <person name="Lu X.M."/>
            <person name="Lenz T."/>
            <person name="Chakravarty S."/>
            <person name="Cornillot E."/>
            <person name="Hu Y."/>
            <person name="Ma W."/>
            <person name="Gonzalez L.M."/>
            <person name="Sanchez S."/>
            <person name="Estrada K."/>
            <person name="Sanchez-Flores A."/>
            <person name="Montero E."/>
            <person name="Harb O.S."/>
            <person name="Le Roch K.G."/>
            <person name="Mamoun C.B."/>
        </authorList>
    </citation>
    <scope>NUCLEOTIDE SEQUENCE</scope>
    <source>
        <strain evidence="3">WA1</strain>
    </source>
</reference>
<sequence length="359" mass="40804">MVSLSCKCVLSFVTYFLLVDKISCNSIGSDSIAIDGLIVEERDRFTLYKINLVDVPKGVCAEDIKVDLIGSQFAHVTTGVSGIEWKVKLHQTIPPELQQHPFTQGLVFSRTDGRLLESSGGYKNSFLREFDYKTSETLRIAYLEQGVFAEGITQIIDPKTLRKIVMMLTYKNGLVLFFDYETFKLIRTVELDYVGFGVCSNYDIHLKPEELPEFVKEQKVWLSTGEGILYQVDIPLDIETGPMKLINPQTILYNSEPLMYVNDMEYKHISNTIVANVWPTNTLVEIDIETCEVKRVYNFDEILKGEIPSKIDALNGIAIDPENPNKAYLTGKYFEHIYAVMLDDSNCVLPETHKTVISY</sequence>